<sequence length="211" mass="23867">MNGGGPLRCGLGRPPGGLSSDKATRWSNAAGRYRETPSQLCERRERFTYESFSQLIFQYFKDYNICRLLCSCYDTTYRIVHDKVGDNLYKGSFASGNRPSQIPNISDSTKVKPVRIYAPAWMRNLGYVYPAGRPPREGALADCVQSIDRPFTSKAPERISTSSPACPRRDLPRTLSLGWDIELAFCSYSLEVGYPPYPPIGREWLRRAQAY</sequence>
<name>A0A4C1U0U7_EUMVA</name>
<dbReference type="Proteomes" id="UP000299102">
    <property type="component" value="Unassembled WGS sequence"/>
</dbReference>
<comment type="caution">
    <text evidence="2">The sequence shown here is derived from an EMBL/GenBank/DDBJ whole genome shotgun (WGS) entry which is preliminary data.</text>
</comment>
<gene>
    <name evidence="2" type="ORF">EVAR_15784_1</name>
</gene>
<evidence type="ECO:0000256" key="1">
    <source>
        <dbReference type="SAM" id="MobiDB-lite"/>
    </source>
</evidence>
<protein>
    <submittedName>
        <fullName evidence="2">Uncharacterized protein</fullName>
    </submittedName>
</protein>
<accession>A0A4C1U0U7</accession>
<keyword evidence="3" id="KW-1185">Reference proteome</keyword>
<reference evidence="2 3" key="1">
    <citation type="journal article" date="2019" name="Commun. Biol.">
        <title>The bagworm genome reveals a unique fibroin gene that provides high tensile strength.</title>
        <authorList>
            <person name="Kono N."/>
            <person name="Nakamura H."/>
            <person name="Ohtoshi R."/>
            <person name="Tomita M."/>
            <person name="Numata K."/>
            <person name="Arakawa K."/>
        </authorList>
    </citation>
    <scope>NUCLEOTIDE SEQUENCE [LARGE SCALE GENOMIC DNA]</scope>
</reference>
<dbReference type="AlphaFoldDB" id="A0A4C1U0U7"/>
<feature type="compositionally biased region" description="Low complexity" evidence="1">
    <location>
        <begin position="8"/>
        <end position="18"/>
    </location>
</feature>
<organism evidence="2 3">
    <name type="scientific">Eumeta variegata</name>
    <name type="common">Bagworm moth</name>
    <name type="synonym">Eumeta japonica</name>
    <dbReference type="NCBI Taxonomy" id="151549"/>
    <lineage>
        <taxon>Eukaryota</taxon>
        <taxon>Metazoa</taxon>
        <taxon>Ecdysozoa</taxon>
        <taxon>Arthropoda</taxon>
        <taxon>Hexapoda</taxon>
        <taxon>Insecta</taxon>
        <taxon>Pterygota</taxon>
        <taxon>Neoptera</taxon>
        <taxon>Endopterygota</taxon>
        <taxon>Lepidoptera</taxon>
        <taxon>Glossata</taxon>
        <taxon>Ditrysia</taxon>
        <taxon>Tineoidea</taxon>
        <taxon>Psychidae</taxon>
        <taxon>Oiketicinae</taxon>
        <taxon>Eumeta</taxon>
    </lineage>
</organism>
<evidence type="ECO:0000313" key="3">
    <source>
        <dbReference type="Proteomes" id="UP000299102"/>
    </source>
</evidence>
<proteinExistence type="predicted"/>
<dbReference type="EMBL" id="BGZK01000108">
    <property type="protein sequence ID" value="GBP19436.1"/>
    <property type="molecule type" value="Genomic_DNA"/>
</dbReference>
<evidence type="ECO:0000313" key="2">
    <source>
        <dbReference type="EMBL" id="GBP19436.1"/>
    </source>
</evidence>
<feature type="region of interest" description="Disordered" evidence="1">
    <location>
        <begin position="1"/>
        <end position="23"/>
    </location>
</feature>